<name>A0AAV8SIP6_9ROSI</name>
<proteinExistence type="predicted"/>
<accession>A0AAV8SIP6</accession>
<protein>
    <recommendedName>
        <fullName evidence="3">Secreted protein</fullName>
    </recommendedName>
</protein>
<sequence>MLCFAWLLAFAFAFSLSSSVILYPFFSSLFYIISNLLLHQQERIQLLIRSSSLRRHVCAYTNWVAEVKTVLNLDFSGEFCAIDCCLLVHYTFHFPIANRWLSLARNSEAAIYYSLK</sequence>
<dbReference type="EMBL" id="JAIWQS010000011">
    <property type="protein sequence ID" value="KAJ8751785.1"/>
    <property type="molecule type" value="Genomic_DNA"/>
</dbReference>
<dbReference type="Proteomes" id="UP001159364">
    <property type="component" value="Linkage Group LG11"/>
</dbReference>
<evidence type="ECO:0000313" key="2">
    <source>
        <dbReference type="Proteomes" id="UP001159364"/>
    </source>
</evidence>
<reference evidence="1 2" key="1">
    <citation type="submission" date="2021-09" db="EMBL/GenBank/DDBJ databases">
        <title>Genomic insights and catalytic innovation underlie evolution of tropane alkaloids biosynthesis.</title>
        <authorList>
            <person name="Wang Y.-J."/>
            <person name="Tian T."/>
            <person name="Huang J.-P."/>
            <person name="Huang S.-X."/>
        </authorList>
    </citation>
    <scope>NUCLEOTIDE SEQUENCE [LARGE SCALE GENOMIC DNA]</scope>
    <source>
        <strain evidence="1">KIB-2018</strain>
        <tissue evidence="1">Leaf</tissue>
    </source>
</reference>
<evidence type="ECO:0000313" key="1">
    <source>
        <dbReference type="EMBL" id="KAJ8751785.1"/>
    </source>
</evidence>
<dbReference type="AlphaFoldDB" id="A0AAV8SIP6"/>
<organism evidence="1 2">
    <name type="scientific">Erythroxylum novogranatense</name>
    <dbReference type="NCBI Taxonomy" id="1862640"/>
    <lineage>
        <taxon>Eukaryota</taxon>
        <taxon>Viridiplantae</taxon>
        <taxon>Streptophyta</taxon>
        <taxon>Embryophyta</taxon>
        <taxon>Tracheophyta</taxon>
        <taxon>Spermatophyta</taxon>
        <taxon>Magnoliopsida</taxon>
        <taxon>eudicotyledons</taxon>
        <taxon>Gunneridae</taxon>
        <taxon>Pentapetalae</taxon>
        <taxon>rosids</taxon>
        <taxon>fabids</taxon>
        <taxon>Malpighiales</taxon>
        <taxon>Erythroxylaceae</taxon>
        <taxon>Erythroxylum</taxon>
    </lineage>
</organism>
<gene>
    <name evidence="1" type="ORF">K2173_025971</name>
</gene>
<keyword evidence="2" id="KW-1185">Reference proteome</keyword>
<comment type="caution">
    <text evidence="1">The sequence shown here is derived from an EMBL/GenBank/DDBJ whole genome shotgun (WGS) entry which is preliminary data.</text>
</comment>
<evidence type="ECO:0008006" key="3">
    <source>
        <dbReference type="Google" id="ProtNLM"/>
    </source>
</evidence>